<dbReference type="InterPro" id="IPR051333">
    <property type="entry name" value="CLIP_Serine_Protease"/>
</dbReference>
<dbReference type="InterPro" id="IPR001314">
    <property type="entry name" value="Peptidase_S1A"/>
</dbReference>
<organism evidence="2 3">
    <name type="scientific">Verrucomicrobia subdivision 6 bacterium BACL9 MAG-120507-bin52</name>
    <dbReference type="NCBI Taxonomy" id="1655590"/>
    <lineage>
        <taxon>Bacteria</taxon>
        <taxon>Pseudomonadati</taxon>
        <taxon>Verrucomicrobiota</taxon>
        <taxon>Verrucomicrobiia</taxon>
        <taxon>Verrucomicrobiales</taxon>
        <taxon>Verrucomicrobia subdivision 6</taxon>
    </lineage>
</organism>
<comment type="caution">
    <text evidence="2">The sequence shown here is derived from an EMBL/GenBank/DDBJ whole genome shotgun (WGS) entry which is preliminary data.</text>
</comment>
<dbReference type="Gene3D" id="2.40.10.10">
    <property type="entry name" value="Trypsin-like serine proteases"/>
    <property type="match status" value="1"/>
</dbReference>
<evidence type="ECO:0000259" key="1">
    <source>
        <dbReference type="PROSITE" id="PS50240"/>
    </source>
</evidence>
<accession>A0A0R2RK70</accession>
<dbReference type="InterPro" id="IPR043504">
    <property type="entry name" value="Peptidase_S1_PA_chymotrypsin"/>
</dbReference>
<dbReference type="AlphaFoldDB" id="A0A0R2RK70"/>
<dbReference type="GO" id="GO:0004252">
    <property type="term" value="F:serine-type endopeptidase activity"/>
    <property type="evidence" value="ECO:0007669"/>
    <property type="project" value="InterPro"/>
</dbReference>
<dbReference type="InterPro" id="IPR001254">
    <property type="entry name" value="Trypsin_dom"/>
</dbReference>
<reference evidence="2 3" key="1">
    <citation type="submission" date="2015-10" db="EMBL/GenBank/DDBJ databases">
        <title>Metagenome-Assembled Genomes uncover a global brackish microbiome.</title>
        <authorList>
            <person name="Hugerth L.W."/>
            <person name="Larsson J."/>
            <person name="Alneberg J."/>
            <person name="Lindh M.V."/>
            <person name="Legrand C."/>
            <person name="Pinhassi J."/>
            <person name="Andersson A.F."/>
        </authorList>
    </citation>
    <scope>NUCLEOTIDE SEQUENCE [LARGE SCALE GENOMIC DNA]</scope>
    <source>
        <strain evidence="2">BACL18 MAG-120507-bin52</strain>
    </source>
</reference>
<dbReference type="Proteomes" id="UP000051269">
    <property type="component" value="Unassembled WGS sequence"/>
</dbReference>
<feature type="domain" description="Peptidase S1" evidence="1">
    <location>
        <begin position="4"/>
        <end position="287"/>
    </location>
</feature>
<dbReference type="SUPFAM" id="SSF50494">
    <property type="entry name" value="Trypsin-like serine proteases"/>
    <property type="match status" value="1"/>
</dbReference>
<dbReference type="PANTHER" id="PTHR24260">
    <property type="match status" value="1"/>
</dbReference>
<proteinExistence type="predicted"/>
<dbReference type="EMBL" id="LIBO01000014">
    <property type="protein sequence ID" value="KRO63013.1"/>
    <property type="molecule type" value="Genomic_DNA"/>
</dbReference>
<name>A0A0R2RK70_9BACT</name>
<evidence type="ECO:0000313" key="3">
    <source>
        <dbReference type="Proteomes" id="UP000051269"/>
    </source>
</evidence>
<dbReference type="PRINTS" id="PR00722">
    <property type="entry name" value="CHYMOTRYPSIN"/>
</dbReference>
<dbReference type="Pfam" id="PF00089">
    <property type="entry name" value="Trypsin"/>
    <property type="match status" value="1"/>
</dbReference>
<sequence>MGFLAAGRAGVIRDDVADSFYTNLAAQSVYDSVGFLTWSEGASGYIASGTLISPEWVLTAGHVVGGTNDSGAGISGMIFGLSSSYDGMGVSALEWIPYTSWSSSGGNLWSGVDLGLVRLSQPITSVTPAQIDFRTSPVGLLGTNVGYGRSGVGTGGMTTAAGTKRAGQNMIDARGGMVTTMGSGTLLDLDGISPTVLFQDFDHPTDLVASSMGSAIPVAQEYLIGSGDSGGGLFIEVGGATKLVGVHSFLASLPYPLDTTGANADYGDLAGSVSVQSFENWILTTTGVPEPSAGGLLLGAFTLWVLTKKRGGRILG</sequence>
<dbReference type="PANTHER" id="PTHR24260:SF136">
    <property type="entry name" value="GH08193P-RELATED"/>
    <property type="match status" value="1"/>
</dbReference>
<dbReference type="GO" id="GO:0006508">
    <property type="term" value="P:proteolysis"/>
    <property type="evidence" value="ECO:0007669"/>
    <property type="project" value="InterPro"/>
</dbReference>
<evidence type="ECO:0000313" key="2">
    <source>
        <dbReference type="EMBL" id="KRO63013.1"/>
    </source>
</evidence>
<protein>
    <recommendedName>
        <fullName evidence="1">Peptidase S1 domain-containing protein</fullName>
    </recommendedName>
</protein>
<dbReference type="InterPro" id="IPR009003">
    <property type="entry name" value="Peptidase_S1_PA"/>
</dbReference>
<gene>
    <name evidence="2" type="ORF">ABR82_00265</name>
</gene>
<dbReference type="PROSITE" id="PS50240">
    <property type="entry name" value="TRYPSIN_DOM"/>
    <property type="match status" value="1"/>
</dbReference>